<dbReference type="GO" id="GO:0043130">
    <property type="term" value="F:ubiquitin binding"/>
    <property type="evidence" value="ECO:0007669"/>
    <property type="project" value="TreeGrafter"/>
</dbReference>
<dbReference type="AlphaFoldDB" id="A0A0H5C227"/>
<dbReference type="Pfam" id="PF09454">
    <property type="entry name" value="Vps23_core"/>
    <property type="match status" value="1"/>
</dbReference>
<dbReference type="GO" id="GO:0000813">
    <property type="term" value="C:ESCRT I complex"/>
    <property type="evidence" value="ECO:0007669"/>
    <property type="project" value="TreeGrafter"/>
</dbReference>
<sequence>MICAENVVYNQLYDLVAEDQAIGDTIYVLTKAYDNGNVPLPSFIKHTRSLAREQFFKKAMIVKISQMLNLNT</sequence>
<dbReference type="GO" id="GO:0072666">
    <property type="term" value="P:establishment of protein localization to vacuole"/>
    <property type="evidence" value="ECO:0007669"/>
    <property type="project" value="UniProtKB-ARBA"/>
</dbReference>
<dbReference type="GO" id="GO:0043162">
    <property type="term" value="P:ubiquitin-dependent protein catabolic process via the multivesicular body sorting pathway"/>
    <property type="evidence" value="ECO:0007669"/>
    <property type="project" value="UniProtKB-ARBA"/>
</dbReference>
<dbReference type="GO" id="GO:0006886">
    <property type="term" value="P:intracellular protein transport"/>
    <property type="evidence" value="ECO:0007669"/>
    <property type="project" value="UniProtKB-ARBA"/>
</dbReference>
<evidence type="ECO:0000256" key="2">
    <source>
        <dbReference type="ARBA" id="ARBA00022448"/>
    </source>
</evidence>
<dbReference type="Proteomes" id="UP000038830">
    <property type="component" value="Unassembled WGS sequence"/>
</dbReference>
<name>A0A0H5C227_CYBJN</name>
<dbReference type="Gene3D" id="6.10.140.820">
    <property type="match status" value="1"/>
</dbReference>
<evidence type="ECO:0000256" key="5">
    <source>
        <dbReference type="PROSITE-ProRule" id="PRU00644"/>
    </source>
</evidence>
<evidence type="ECO:0000256" key="3">
    <source>
        <dbReference type="ARBA" id="ARBA00022753"/>
    </source>
</evidence>
<evidence type="ECO:0000256" key="1">
    <source>
        <dbReference type="ARBA" id="ARBA00004177"/>
    </source>
</evidence>
<keyword evidence="3" id="KW-0967">Endosome</keyword>
<dbReference type="SUPFAM" id="SSF140111">
    <property type="entry name" value="Endosomal sorting complex assembly domain"/>
    <property type="match status" value="1"/>
</dbReference>
<proteinExistence type="predicted"/>
<dbReference type="PANTHER" id="PTHR23306:SF3">
    <property type="entry name" value="TUMOR SUPPRESSOR PROTEIN 101"/>
    <property type="match status" value="1"/>
</dbReference>
<evidence type="ECO:0000313" key="7">
    <source>
        <dbReference type="EMBL" id="CEP21612.1"/>
    </source>
</evidence>
<gene>
    <name evidence="7" type="ORF">BN1211_1744</name>
</gene>
<dbReference type="InterPro" id="IPR017916">
    <property type="entry name" value="SB_dom"/>
</dbReference>
<organism evidence="7 8">
    <name type="scientific">Cyberlindnera jadinii (strain ATCC 18201 / CBS 1600 / BCRC 20928 / JCM 3617 / NBRC 0987 / NRRL Y-1542)</name>
    <name type="common">Torula yeast</name>
    <name type="synonym">Candida utilis</name>
    <dbReference type="NCBI Taxonomy" id="983966"/>
    <lineage>
        <taxon>Eukaryota</taxon>
        <taxon>Fungi</taxon>
        <taxon>Dikarya</taxon>
        <taxon>Ascomycota</taxon>
        <taxon>Saccharomycotina</taxon>
        <taxon>Saccharomycetes</taxon>
        <taxon>Phaffomycetales</taxon>
        <taxon>Phaffomycetaceae</taxon>
        <taxon>Cyberlindnera</taxon>
    </lineage>
</organism>
<dbReference type="InterPro" id="IPR037202">
    <property type="entry name" value="ESCRT_assembly_dom"/>
</dbReference>
<evidence type="ECO:0000259" key="6">
    <source>
        <dbReference type="PROSITE" id="PS51312"/>
    </source>
</evidence>
<dbReference type="EMBL" id="CDQK01000002">
    <property type="protein sequence ID" value="CEP21612.1"/>
    <property type="molecule type" value="Genomic_DNA"/>
</dbReference>
<protein>
    <submittedName>
        <fullName evidence="7">K12183 ESCRT-I complex subunit TSG101</fullName>
    </submittedName>
</protein>
<reference evidence="8" key="1">
    <citation type="journal article" date="2015" name="J. Biotechnol.">
        <title>The structure of the Cyberlindnera jadinii genome and its relation to Candida utilis analyzed by the occurrence of single nucleotide polymorphisms.</title>
        <authorList>
            <person name="Rupp O."/>
            <person name="Brinkrolf K."/>
            <person name="Buerth C."/>
            <person name="Kunigo M."/>
            <person name="Schneider J."/>
            <person name="Jaenicke S."/>
            <person name="Goesmann A."/>
            <person name="Puehler A."/>
            <person name="Jaeger K.-E."/>
            <person name="Ernst J.F."/>
        </authorList>
    </citation>
    <scope>NUCLEOTIDE SEQUENCE [LARGE SCALE GENOMIC DNA]</scope>
    <source>
        <strain evidence="8">ATCC 18201 / CBS 1600 / BCRC 20928 / JCM 3617 / NBRC 0987 / NRRL Y-1542</strain>
    </source>
</reference>
<dbReference type="InterPro" id="IPR052070">
    <property type="entry name" value="ESCRT-I_UEV_domain"/>
</dbReference>
<dbReference type="PANTHER" id="PTHR23306">
    <property type="entry name" value="TUMOR SUSCEPTIBILITY GENE 101 PROTEIN-RELATED"/>
    <property type="match status" value="1"/>
</dbReference>
<dbReference type="PROSITE" id="PS51312">
    <property type="entry name" value="SB"/>
    <property type="match status" value="1"/>
</dbReference>
<keyword evidence="2 5" id="KW-0813">Transport</keyword>
<accession>A0A0H5C227</accession>
<keyword evidence="4 5" id="KW-0653">Protein transport</keyword>
<feature type="domain" description="SB" evidence="6">
    <location>
        <begin position="6"/>
        <end position="72"/>
    </location>
</feature>
<evidence type="ECO:0000256" key="4">
    <source>
        <dbReference type="ARBA" id="ARBA00022927"/>
    </source>
</evidence>
<evidence type="ECO:0000313" key="8">
    <source>
        <dbReference type="Proteomes" id="UP000038830"/>
    </source>
</evidence>
<comment type="subcellular location">
    <subcellularLocation>
        <location evidence="1">Endosome</location>
    </subcellularLocation>
</comment>